<sequence length="297" mass="32316">MCGEEAEKFHSRRSVLRGAATAAVAVGAAVALPGVAGAASAQSAQESESSGHGRHRIPVDKISIQLYSLRTALEADLEGTLSALADIGYRKVELAGTYGRSAQEFRGLLDKNHIQASSTHVGIDGDLDQTIADAKVLGNTRANVPFAAFDTIQGWKDFGGRMDAAARAFLKAGIPLGYHNHAHEFAAIDGVLPYDVLRANTNKRLVHLEIDLFWAVDGGADPIEVYRKNFPRTTQYHVKDRTADGQMVDPGQGVIDFPRIFRATRPNLAEYIVEHDQPADPLSTARNGFEYLRHLRF</sequence>
<keyword evidence="2" id="KW-0413">Isomerase</keyword>
<dbReference type="Proteomes" id="UP000198582">
    <property type="component" value="Unassembled WGS sequence"/>
</dbReference>
<dbReference type="Gene3D" id="3.20.20.150">
    <property type="entry name" value="Divalent-metal-dependent TIM barrel enzymes"/>
    <property type="match status" value="1"/>
</dbReference>
<dbReference type="PANTHER" id="PTHR12110:SF41">
    <property type="entry name" value="INOSOSE DEHYDRATASE"/>
    <property type="match status" value="1"/>
</dbReference>
<evidence type="ECO:0000313" key="3">
    <source>
        <dbReference type="Proteomes" id="UP000198582"/>
    </source>
</evidence>
<feature type="domain" description="Xylose isomerase-like TIM barrel" evidence="1">
    <location>
        <begin position="82"/>
        <end position="265"/>
    </location>
</feature>
<dbReference type="OrthoDB" id="9798407at2"/>
<proteinExistence type="predicted"/>
<dbReference type="AlphaFoldDB" id="A0A1H8Y4G7"/>
<dbReference type="Pfam" id="PF01261">
    <property type="entry name" value="AP_endonuc_2"/>
    <property type="match status" value="1"/>
</dbReference>
<dbReference type="EMBL" id="FOEF01000011">
    <property type="protein sequence ID" value="SEP47154.1"/>
    <property type="molecule type" value="Genomic_DNA"/>
</dbReference>
<dbReference type="InterPro" id="IPR050312">
    <property type="entry name" value="IolE/XylAMocC-like"/>
</dbReference>
<organism evidence="2 3">
    <name type="scientific">Amycolatopsis saalfeldensis</name>
    <dbReference type="NCBI Taxonomy" id="394193"/>
    <lineage>
        <taxon>Bacteria</taxon>
        <taxon>Bacillati</taxon>
        <taxon>Actinomycetota</taxon>
        <taxon>Actinomycetes</taxon>
        <taxon>Pseudonocardiales</taxon>
        <taxon>Pseudonocardiaceae</taxon>
        <taxon>Amycolatopsis</taxon>
    </lineage>
</organism>
<evidence type="ECO:0000313" key="2">
    <source>
        <dbReference type="EMBL" id="SEP47154.1"/>
    </source>
</evidence>
<gene>
    <name evidence="2" type="ORF">SAMN04489732_11149</name>
</gene>
<accession>A0A1H8Y4G7</accession>
<dbReference type="InterPro" id="IPR006311">
    <property type="entry name" value="TAT_signal"/>
</dbReference>
<evidence type="ECO:0000259" key="1">
    <source>
        <dbReference type="Pfam" id="PF01261"/>
    </source>
</evidence>
<dbReference type="SUPFAM" id="SSF51658">
    <property type="entry name" value="Xylose isomerase-like"/>
    <property type="match status" value="1"/>
</dbReference>
<protein>
    <submittedName>
        <fullName evidence="2">Sugar phosphate isomerase/epimerase</fullName>
    </submittedName>
</protein>
<dbReference type="PANTHER" id="PTHR12110">
    <property type="entry name" value="HYDROXYPYRUVATE ISOMERASE"/>
    <property type="match status" value="1"/>
</dbReference>
<name>A0A1H8Y4G7_9PSEU</name>
<dbReference type="STRING" id="394193.SAMN04489732_11149"/>
<dbReference type="InterPro" id="IPR013022">
    <property type="entry name" value="Xyl_isomerase-like_TIM-brl"/>
</dbReference>
<keyword evidence="3" id="KW-1185">Reference proteome</keyword>
<dbReference type="RefSeq" id="WP_091619990.1">
    <property type="nucleotide sequence ID" value="NZ_FOEF01000011.1"/>
</dbReference>
<reference evidence="3" key="1">
    <citation type="submission" date="2016-10" db="EMBL/GenBank/DDBJ databases">
        <authorList>
            <person name="Varghese N."/>
            <person name="Submissions S."/>
        </authorList>
    </citation>
    <scope>NUCLEOTIDE SEQUENCE [LARGE SCALE GENOMIC DNA]</scope>
    <source>
        <strain evidence="3">DSM 44993</strain>
    </source>
</reference>
<dbReference type="InterPro" id="IPR036237">
    <property type="entry name" value="Xyl_isomerase-like_sf"/>
</dbReference>
<dbReference type="PROSITE" id="PS51318">
    <property type="entry name" value="TAT"/>
    <property type="match status" value="1"/>
</dbReference>
<dbReference type="GO" id="GO:0016853">
    <property type="term" value="F:isomerase activity"/>
    <property type="evidence" value="ECO:0007669"/>
    <property type="project" value="UniProtKB-KW"/>
</dbReference>